<evidence type="ECO:0000313" key="2">
    <source>
        <dbReference type="Proteomes" id="UP000763484"/>
    </source>
</evidence>
<dbReference type="Gene3D" id="3.30.110.150">
    <property type="entry name" value="SepF-like protein"/>
    <property type="match status" value="1"/>
</dbReference>
<evidence type="ECO:0000313" key="1">
    <source>
        <dbReference type="EMBL" id="MBE5728217.1"/>
    </source>
</evidence>
<dbReference type="AlphaFoldDB" id="A0A8T3UXP8"/>
<gene>
    <name evidence="1" type="primary">sepF</name>
    <name evidence="1" type="ORF">IHE50_02265</name>
</gene>
<keyword evidence="1" id="KW-0132">Cell division</keyword>
<dbReference type="InterPro" id="IPR007561">
    <property type="entry name" value="Cell_div_SepF/SepF-rel"/>
</dbReference>
<protein>
    <submittedName>
        <fullName evidence="1">Cell division protein SepF</fullName>
    </submittedName>
</protein>
<dbReference type="Pfam" id="PF04472">
    <property type="entry name" value="SepF"/>
    <property type="match status" value="1"/>
</dbReference>
<proteinExistence type="predicted"/>
<organism evidence="1 2">
    <name type="scientific">Candidatus Acidifodinimicrobium mancum</name>
    <dbReference type="NCBI Taxonomy" id="2898728"/>
    <lineage>
        <taxon>Archaea</taxon>
        <taxon>Candidatus Parvarchaeota</taxon>
        <taxon>Candidatus Acidifodinimicrobiaceae</taxon>
        <taxon>Candidatus Acidifodinimicrobium</taxon>
    </lineage>
</organism>
<dbReference type="Proteomes" id="UP000763484">
    <property type="component" value="Unassembled WGS sequence"/>
</dbReference>
<name>A0A8T3UXP8_9ARCH</name>
<dbReference type="GO" id="GO:0051301">
    <property type="term" value="P:cell division"/>
    <property type="evidence" value="ECO:0007669"/>
    <property type="project" value="UniProtKB-KW"/>
</dbReference>
<dbReference type="InterPro" id="IPR038594">
    <property type="entry name" value="SepF-like_sf"/>
</dbReference>
<sequence length="132" mass="14702">MTNLSFDSFLNVFKKKVDVENSGQYVELEVEKGDKPSAKVYVKYFVLVKYEDASALLNDIRSGYTLVFVKVKELREKGGMEELKRTITKIKRSADAAGAQIVGIDEDYLLVVPDFVKVEKGDVLSPSASVNS</sequence>
<accession>A0A8T3UXP8</accession>
<comment type="caution">
    <text evidence="1">The sequence shown here is derived from an EMBL/GenBank/DDBJ whole genome shotgun (WGS) entry which is preliminary data.</text>
</comment>
<dbReference type="EMBL" id="JADFAQ010000031">
    <property type="protein sequence ID" value="MBE5728217.1"/>
    <property type="molecule type" value="Genomic_DNA"/>
</dbReference>
<keyword evidence="1" id="KW-0131">Cell cycle</keyword>
<reference evidence="1 2" key="1">
    <citation type="submission" date="2020-09" db="EMBL/GenBank/DDBJ databases">
        <title>Genomic characterization of a novel Parvarchaeota family in acid mine drainage sediments.</title>
        <authorList>
            <person name="Luo Z.-H."/>
        </authorList>
    </citation>
    <scope>NUCLEOTIDE SEQUENCE [LARGE SCALE GENOMIC DNA]</scope>
    <source>
        <strain evidence="1">TL1-5_bins.178</strain>
    </source>
</reference>